<reference evidence="2" key="1">
    <citation type="submission" date="2022-11" db="UniProtKB">
        <authorList>
            <consortium name="WormBaseParasite"/>
        </authorList>
    </citation>
    <scope>IDENTIFICATION</scope>
</reference>
<proteinExistence type="predicted"/>
<dbReference type="WBParaSite" id="PS1159_v2.g11411.t1">
    <property type="protein sequence ID" value="PS1159_v2.g11411.t1"/>
    <property type="gene ID" value="PS1159_v2.g11411"/>
</dbReference>
<accession>A0AC35EYT3</accession>
<evidence type="ECO:0000313" key="2">
    <source>
        <dbReference type="WBParaSite" id="PS1159_v2.g11411.t1"/>
    </source>
</evidence>
<dbReference type="Proteomes" id="UP000887580">
    <property type="component" value="Unplaced"/>
</dbReference>
<protein>
    <submittedName>
        <fullName evidence="2">Uncharacterized protein</fullName>
    </submittedName>
</protein>
<organism evidence="1 2">
    <name type="scientific">Panagrolaimus sp. PS1159</name>
    <dbReference type="NCBI Taxonomy" id="55785"/>
    <lineage>
        <taxon>Eukaryota</taxon>
        <taxon>Metazoa</taxon>
        <taxon>Ecdysozoa</taxon>
        <taxon>Nematoda</taxon>
        <taxon>Chromadorea</taxon>
        <taxon>Rhabditida</taxon>
        <taxon>Tylenchina</taxon>
        <taxon>Panagrolaimomorpha</taxon>
        <taxon>Panagrolaimoidea</taxon>
        <taxon>Panagrolaimidae</taxon>
        <taxon>Panagrolaimus</taxon>
    </lineage>
</organism>
<sequence length="39" mass="4464">MLKPQMVCRRGRQLSSSKSEDHLMTTDLGMKVYTKGRPP</sequence>
<evidence type="ECO:0000313" key="1">
    <source>
        <dbReference type="Proteomes" id="UP000887580"/>
    </source>
</evidence>
<name>A0AC35EYT3_9BILA</name>